<protein>
    <recommendedName>
        <fullName evidence="4">DKNYY family protein</fullName>
    </recommendedName>
</protein>
<dbReference type="EMBL" id="CP042467">
    <property type="protein sequence ID" value="QED28149.1"/>
    <property type="molecule type" value="Genomic_DNA"/>
</dbReference>
<reference evidence="2 3" key="1">
    <citation type="submission" date="2019-08" db="EMBL/GenBank/DDBJ databases">
        <authorList>
            <person name="Liang Q."/>
        </authorList>
    </citation>
    <scope>NUCLEOTIDE SEQUENCE [LARGE SCALE GENOMIC DNA]</scope>
    <source>
        <strain evidence="2 3">V1718</strain>
    </source>
</reference>
<feature type="chain" id="PRO_5022774332" description="DKNYY family protein" evidence="1">
    <location>
        <begin position="26"/>
        <end position="354"/>
    </location>
</feature>
<feature type="signal peptide" evidence="1">
    <location>
        <begin position="1"/>
        <end position="25"/>
    </location>
</feature>
<accession>A0A5B8XXG7</accession>
<evidence type="ECO:0000313" key="2">
    <source>
        <dbReference type="EMBL" id="QED28149.1"/>
    </source>
</evidence>
<dbReference type="RefSeq" id="WP_146960317.1">
    <property type="nucleotide sequence ID" value="NZ_CP042467.1"/>
</dbReference>
<dbReference type="Pfam" id="PF13644">
    <property type="entry name" value="DKNYY"/>
    <property type="match status" value="1"/>
</dbReference>
<evidence type="ECO:0000256" key="1">
    <source>
        <dbReference type="SAM" id="SignalP"/>
    </source>
</evidence>
<dbReference type="KEGG" id="bbae:FRD01_13095"/>
<dbReference type="AlphaFoldDB" id="A0A5B8XXG7"/>
<keyword evidence="1" id="KW-0732">Signal</keyword>
<evidence type="ECO:0000313" key="3">
    <source>
        <dbReference type="Proteomes" id="UP000321595"/>
    </source>
</evidence>
<keyword evidence="3" id="KW-1185">Reference proteome</keyword>
<proteinExistence type="predicted"/>
<sequence length="354" mass="39816">MPSQRSKGRNLVWCLGAALALLSSACSPLGDPINPEASPNYYYSKGGDGVIYCAQGNWLKLGTHAVEGADAATIEALASDLAVDKDRVYYRWHPQAQVDRKSLTVKAKVWSDRSRVYFPQSGETLGRVDGADPSSFRYLFPDDVNPRMWARDAKRYFINHKPVDVDAPSFRFLNQGFVADKDQIYHRNPALRPVTRVDGPIEVLNDNHLRMGTKILSGGTWSPVVIEVPKVDSVREISRSVMVVNQNVYSRGKLVPSKQVDAATLKAWPDQHSYARDRQRVYATFGDLKAVEGADLKTFSPMKDYNAYAKDAQHVYYQGRIVSDADLESFEIVFRDKKPVARDRHGEFVMGLRR</sequence>
<name>A0A5B8XXG7_9DELT</name>
<dbReference type="Proteomes" id="UP000321595">
    <property type="component" value="Chromosome"/>
</dbReference>
<dbReference type="OrthoDB" id="6046429at2"/>
<organism evidence="2 3">
    <name type="scientific">Microvenator marinus</name>
    <dbReference type="NCBI Taxonomy" id="2600177"/>
    <lineage>
        <taxon>Bacteria</taxon>
        <taxon>Deltaproteobacteria</taxon>
        <taxon>Bradymonadales</taxon>
        <taxon>Microvenatoraceae</taxon>
        <taxon>Microvenator</taxon>
    </lineage>
</organism>
<dbReference type="PROSITE" id="PS51257">
    <property type="entry name" value="PROKAR_LIPOPROTEIN"/>
    <property type="match status" value="1"/>
</dbReference>
<dbReference type="InterPro" id="IPR027375">
    <property type="entry name" value="DKNYY"/>
</dbReference>
<evidence type="ECO:0008006" key="4">
    <source>
        <dbReference type="Google" id="ProtNLM"/>
    </source>
</evidence>
<gene>
    <name evidence="2" type="ORF">FRD01_13095</name>
</gene>